<dbReference type="GO" id="GO:0071555">
    <property type="term" value="P:cell wall organization"/>
    <property type="evidence" value="ECO:0007669"/>
    <property type="project" value="InterPro"/>
</dbReference>
<dbReference type="InterPro" id="IPR016147">
    <property type="entry name" value="Pili_assmbl_chaperone_N"/>
</dbReference>
<keyword evidence="1" id="KW-0732">Signal</keyword>
<organism evidence="3 4">
    <name type="scientific">Stella humosa</name>
    <dbReference type="NCBI Taxonomy" id="94"/>
    <lineage>
        <taxon>Bacteria</taxon>
        <taxon>Pseudomonadati</taxon>
        <taxon>Pseudomonadota</taxon>
        <taxon>Alphaproteobacteria</taxon>
        <taxon>Rhodospirillales</taxon>
        <taxon>Stellaceae</taxon>
        <taxon>Stella</taxon>
    </lineage>
</organism>
<feature type="domain" description="Pili assembly chaperone N-terminal" evidence="2">
    <location>
        <begin position="32"/>
        <end position="149"/>
    </location>
</feature>
<sequence length="237" mass="25453">MLPLRPAVVARCLLVAGLAAVAPVPVAAQSLHTTAIRIELGPQAPIVSFEVVNPGTQDTMVHVRPVVWEQPGGEDRLTPSDRLVVSPPIFDLAPQGRQLVRVGLATPASGEVEQAFRLLIDEVPDRVKPVPGQIRTVVRISVPVFVLPNRPPAPRLAAGPMRAGALSLRNQGNTHVRVDWIVLRDRHGAELGRHKVFVYLLPGAERVVQVPIAPGREQAVAVVAMETDAGPLTSELR</sequence>
<reference evidence="3 4" key="1">
    <citation type="submission" date="2018-11" db="EMBL/GenBank/DDBJ databases">
        <title>Genomic Encyclopedia of Type Strains, Phase IV (KMG-IV): sequencing the most valuable type-strain genomes for metagenomic binning, comparative biology and taxonomic classification.</title>
        <authorList>
            <person name="Goeker M."/>
        </authorList>
    </citation>
    <scope>NUCLEOTIDE SEQUENCE [LARGE SCALE GENOMIC DNA]</scope>
    <source>
        <strain evidence="3 4">DSM 5900</strain>
    </source>
</reference>
<feature type="signal peptide" evidence="1">
    <location>
        <begin position="1"/>
        <end position="27"/>
    </location>
</feature>
<evidence type="ECO:0000313" key="4">
    <source>
        <dbReference type="Proteomes" id="UP000278222"/>
    </source>
</evidence>
<dbReference type="PANTHER" id="PTHR30251:SF4">
    <property type="entry name" value="SLR1668 PROTEIN"/>
    <property type="match status" value="1"/>
</dbReference>
<keyword evidence="4" id="KW-1185">Reference proteome</keyword>
<feature type="chain" id="PRO_5018144067" evidence="1">
    <location>
        <begin position="28"/>
        <end position="237"/>
    </location>
</feature>
<comment type="caution">
    <text evidence="3">The sequence shown here is derived from an EMBL/GenBank/DDBJ whole genome shotgun (WGS) entry which is preliminary data.</text>
</comment>
<accession>A0A3N1MAX4</accession>
<dbReference type="GO" id="GO:0030288">
    <property type="term" value="C:outer membrane-bounded periplasmic space"/>
    <property type="evidence" value="ECO:0007669"/>
    <property type="project" value="InterPro"/>
</dbReference>
<evidence type="ECO:0000259" key="2">
    <source>
        <dbReference type="Pfam" id="PF00345"/>
    </source>
</evidence>
<dbReference type="AlphaFoldDB" id="A0A3N1MAX4"/>
<gene>
    <name evidence="3" type="ORF">EDC65_1647</name>
</gene>
<proteinExistence type="predicted"/>
<dbReference type="EMBL" id="RJKX01000013">
    <property type="protein sequence ID" value="ROP99856.1"/>
    <property type="molecule type" value="Genomic_DNA"/>
</dbReference>
<dbReference type="Proteomes" id="UP000278222">
    <property type="component" value="Unassembled WGS sequence"/>
</dbReference>
<dbReference type="SUPFAM" id="SSF49354">
    <property type="entry name" value="PapD-like"/>
    <property type="match status" value="1"/>
</dbReference>
<dbReference type="Gene3D" id="2.60.40.10">
    <property type="entry name" value="Immunoglobulins"/>
    <property type="match status" value="1"/>
</dbReference>
<name>A0A3N1MAX4_9PROT</name>
<dbReference type="InterPro" id="IPR008962">
    <property type="entry name" value="PapD-like_sf"/>
</dbReference>
<protein>
    <submittedName>
        <fullName evidence="3">Fimbrial chaperone protein</fullName>
    </submittedName>
</protein>
<evidence type="ECO:0000256" key="1">
    <source>
        <dbReference type="SAM" id="SignalP"/>
    </source>
</evidence>
<dbReference type="InterPro" id="IPR013783">
    <property type="entry name" value="Ig-like_fold"/>
</dbReference>
<evidence type="ECO:0000313" key="3">
    <source>
        <dbReference type="EMBL" id="ROP99856.1"/>
    </source>
</evidence>
<dbReference type="Pfam" id="PF00345">
    <property type="entry name" value="PapD_N"/>
    <property type="match status" value="1"/>
</dbReference>
<dbReference type="InterPro" id="IPR050643">
    <property type="entry name" value="Periplasmic_pilus_chap"/>
</dbReference>
<dbReference type="PANTHER" id="PTHR30251">
    <property type="entry name" value="PILUS ASSEMBLY CHAPERONE"/>
    <property type="match status" value="1"/>
</dbReference>
<dbReference type="RefSeq" id="WP_170216404.1">
    <property type="nucleotide sequence ID" value="NZ_AP019700.1"/>
</dbReference>